<organism evidence="5 6">
    <name type="scientific">Legionella drozanskii LLAP-1</name>
    <dbReference type="NCBI Taxonomy" id="1212489"/>
    <lineage>
        <taxon>Bacteria</taxon>
        <taxon>Pseudomonadati</taxon>
        <taxon>Pseudomonadota</taxon>
        <taxon>Gammaproteobacteria</taxon>
        <taxon>Legionellales</taxon>
        <taxon>Legionellaceae</taxon>
        <taxon>Legionella</taxon>
    </lineage>
</organism>
<dbReference type="PANTHER" id="PTHR13370:SF3">
    <property type="entry name" value="TRNA (GUANINE(10)-N2)-METHYLTRANSFERASE HOMOLOG"/>
    <property type="match status" value="1"/>
</dbReference>
<accession>A0A0W0SM22</accession>
<evidence type="ECO:0000256" key="1">
    <source>
        <dbReference type="ARBA" id="ARBA00022603"/>
    </source>
</evidence>
<sequence>MEANDLTLIGKKHYGTRWKTPLAHALGYRRETISRWASGKQIIPVSAAKALCLLDKQINKIQYKEKRHNAEGIVKIIGSASLIHGDARKVALNSSVDVILTDPVWPNAIESLSGSHDPFTLLSESLFHLSQFLTNKGRIIIQLRCDSDPRILNAVPNQFSFIRTVTLPYALPSKLGRILITGDVAYIYGTAPRSRAGNHLLPGQPHSDFCPPAQPDKYNSNHPCPRNLSHVEWLVEKFTEPGDIILDPFMGSGTTAVAALNRGRNFIGIEIDKKFIVSSEKRIEKQINQFL</sequence>
<comment type="caution">
    <text evidence="5">The sequence shown here is derived from an EMBL/GenBank/DDBJ whole genome shotgun (WGS) entry which is preliminary data.</text>
</comment>
<keyword evidence="2 5" id="KW-0808">Transferase</keyword>
<dbReference type="Gene3D" id="3.40.50.150">
    <property type="entry name" value="Vaccinia Virus protein VP39"/>
    <property type="match status" value="1"/>
</dbReference>
<dbReference type="Pfam" id="PF01555">
    <property type="entry name" value="N6_N4_Mtase"/>
    <property type="match status" value="1"/>
</dbReference>
<reference evidence="5 6" key="1">
    <citation type="submission" date="2015-11" db="EMBL/GenBank/DDBJ databases">
        <title>Genomic analysis of 38 Legionella species identifies large and diverse effector repertoires.</title>
        <authorList>
            <person name="Burstein D."/>
            <person name="Amaro F."/>
            <person name="Zusman T."/>
            <person name="Lifshitz Z."/>
            <person name="Cohen O."/>
            <person name="Gilbert J.A."/>
            <person name="Pupko T."/>
            <person name="Shuman H.A."/>
            <person name="Segal G."/>
        </authorList>
    </citation>
    <scope>NUCLEOTIDE SEQUENCE [LARGE SCALE GENOMIC DNA]</scope>
    <source>
        <strain evidence="5 6">ATCC 700990</strain>
    </source>
</reference>
<keyword evidence="6" id="KW-1185">Reference proteome</keyword>
<evidence type="ECO:0000256" key="2">
    <source>
        <dbReference type="ARBA" id="ARBA00022679"/>
    </source>
</evidence>
<dbReference type="SUPFAM" id="SSF53335">
    <property type="entry name" value="S-adenosyl-L-methionine-dependent methyltransferases"/>
    <property type="match status" value="1"/>
</dbReference>
<dbReference type="InterPro" id="IPR029063">
    <property type="entry name" value="SAM-dependent_MTases_sf"/>
</dbReference>
<evidence type="ECO:0000313" key="6">
    <source>
        <dbReference type="Proteomes" id="UP000054736"/>
    </source>
</evidence>
<dbReference type="GO" id="GO:0005737">
    <property type="term" value="C:cytoplasm"/>
    <property type="evidence" value="ECO:0007669"/>
    <property type="project" value="TreeGrafter"/>
</dbReference>
<evidence type="ECO:0000259" key="4">
    <source>
        <dbReference type="Pfam" id="PF01555"/>
    </source>
</evidence>
<comment type="similarity">
    <text evidence="3">Belongs to the N(4)/N(6)-methyltransferase family.</text>
</comment>
<dbReference type="InterPro" id="IPR001091">
    <property type="entry name" value="RM_Methyltransferase"/>
</dbReference>
<dbReference type="GO" id="GO:0032259">
    <property type="term" value="P:methylation"/>
    <property type="evidence" value="ECO:0007669"/>
    <property type="project" value="UniProtKB-KW"/>
</dbReference>
<dbReference type="RefSeq" id="WP_058497301.1">
    <property type="nucleotide sequence ID" value="NZ_CAAAIU010000038.1"/>
</dbReference>
<dbReference type="GO" id="GO:0008170">
    <property type="term" value="F:N-methyltransferase activity"/>
    <property type="evidence" value="ECO:0007669"/>
    <property type="project" value="InterPro"/>
</dbReference>
<dbReference type="Proteomes" id="UP000054736">
    <property type="component" value="Unassembled WGS sequence"/>
</dbReference>
<dbReference type="STRING" id="1212489.Ldro_3035"/>
<dbReference type="PANTHER" id="PTHR13370">
    <property type="entry name" value="RNA METHYLASE-RELATED"/>
    <property type="match status" value="1"/>
</dbReference>
<feature type="domain" description="DNA methylase N-4/N-6" evidence="4">
    <location>
        <begin position="216"/>
        <end position="277"/>
    </location>
</feature>
<dbReference type="EC" id="2.1.1.-" evidence="3"/>
<dbReference type="PATRIC" id="fig|1212489.4.peg.3208"/>
<evidence type="ECO:0000256" key="3">
    <source>
        <dbReference type="RuleBase" id="RU362026"/>
    </source>
</evidence>
<dbReference type="OrthoDB" id="5651289at2"/>
<protein>
    <recommendedName>
        <fullName evidence="3">Methyltransferase</fullName>
        <ecNumber evidence="3">2.1.1.-</ecNumber>
    </recommendedName>
</protein>
<name>A0A0W0SM22_9GAMM</name>
<dbReference type="EMBL" id="LNXY01000032">
    <property type="protein sequence ID" value="KTC84432.1"/>
    <property type="molecule type" value="Genomic_DNA"/>
</dbReference>
<gene>
    <name evidence="5" type="primary">dpnA</name>
    <name evidence="5" type="ORF">Ldro_3035</name>
</gene>
<keyword evidence="1 5" id="KW-0489">Methyltransferase</keyword>
<dbReference type="GO" id="GO:0003677">
    <property type="term" value="F:DNA binding"/>
    <property type="evidence" value="ECO:0007669"/>
    <property type="project" value="InterPro"/>
</dbReference>
<dbReference type="InterPro" id="IPR002941">
    <property type="entry name" value="DNA_methylase_N4/N6"/>
</dbReference>
<dbReference type="PRINTS" id="PR00508">
    <property type="entry name" value="S21N4MTFRASE"/>
</dbReference>
<proteinExistence type="inferred from homology"/>
<evidence type="ECO:0000313" key="5">
    <source>
        <dbReference type="EMBL" id="KTC84432.1"/>
    </source>
</evidence>
<dbReference type="AlphaFoldDB" id="A0A0W0SM22"/>